<evidence type="ECO:0000313" key="2">
    <source>
        <dbReference type="EMBL" id="ATI41302.1"/>
    </source>
</evidence>
<keyword evidence="1" id="KW-0472">Membrane</keyword>
<keyword evidence="3" id="KW-1185">Reference proteome</keyword>
<organism evidence="2 3">
    <name type="scientific">Pacificitalea manganoxidans</name>
    <dbReference type="NCBI Taxonomy" id="1411902"/>
    <lineage>
        <taxon>Bacteria</taxon>
        <taxon>Pseudomonadati</taxon>
        <taxon>Pseudomonadota</taxon>
        <taxon>Alphaproteobacteria</taxon>
        <taxon>Rhodobacterales</taxon>
        <taxon>Paracoccaceae</taxon>
        <taxon>Pacificitalea</taxon>
    </lineage>
</organism>
<gene>
    <name evidence="2" type="ORF">CBW24_04315</name>
</gene>
<feature type="transmembrane region" description="Helical" evidence="1">
    <location>
        <begin position="47"/>
        <end position="68"/>
    </location>
</feature>
<evidence type="ECO:0000313" key="3">
    <source>
        <dbReference type="Proteomes" id="UP000219050"/>
    </source>
</evidence>
<feature type="transmembrane region" description="Helical" evidence="1">
    <location>
        <begin position="16"/>
        <end position="41"/>
    </location>
</feature>
<keyword evidence="1" id="KW-1133">Transmembrane helix</keyword>
<dbReference type="Proteomes" id="UP000219050">
    <property type="component" value="Chromosome"/>
</dbReference>
<dbReference type="KEGG" id="cmag:CBW24_04315"/>
<evidence type="ECO:0008006" key="4">
    <source>
        <dbReference type="Google" id="ProtNLM"/>
    </source>
</evidence>
<name>A0A291LX81_9RHOB</name>
<sequence>MLALLERKGILYAQKAVLGLLSLVSLLVGVVFLTIAAWIYLASVTNAVAASLIMGAIFVILALLLLIMSMRRGRRYVMPTAAPVTGPPVAAPAPMGIPGASPLANAFVIGLQAGITAVAAAKRKR</sequence>
<reference evidence="2 3" key="1">
    <citation type="submission" date="2017-05" db="EMBL/GenBank/DDBJ databases">
        <title>Comparative genomic and metabolic analysis of manganese-oxidizing mechanisms in Celeribater manganoxidans DY25T: its adaption to the environment of polymetallic nodule.</title>
        <authorList>
            <person name="Wang X."/>
        </authorList>
    </citation>
    <scope>NUCLEOTIDE SEQUENCE [LARGE SCALE GENOMIC DNA]</scope>
    <source>
        <strain evidence="2 3">DY25</strain>
    </source>
</reference>
<evidence type="ECO:0000256" key="1">
    <source>
        <dbReference type="SAM" id="Phobius"/>
    </source>
</evidence>
<keyword evidence="1" id="KW-0812">Transmembrane</keyword>
<accession>A0A291LX81</accession>
<dbReference type="RefSeq" id="WP_097372789.1">
    <property type="nucleotide sequence ID" value="NZ_CP021404.1"/>
</dbReference>
<proteinExistence type="predicted"/>
<dbReference type="EMBL" id="CP021404">
    <property type="protein sequence ID" value="ATI41302.1"/>
    <property type="molecule type" value="Genomic_DNA"/>
</dbReference>
<dbReference type="AlphaFoldDB" id="A0A291LX81"/>
<protein>
    <recommendedName>
        <fullName evidence="4">Holin-X, holin superfamily III</fullName>
    </recommendedName>
</protein>